<accession>A0AAE3YRB2</accession>
<keyword evidence="3" id="KW-1185">Reference proteome</keyword>
<dbReference type="PANTHER" id="PTHR33164">
    <property type="entry name" value="TRANSCRIPTIONAL REGULATOR, MARR FAMILY"/>
    <property type="match status" value="1"/>
</dbReference>
<proteinExistence type="predicted"/>
<name>A0AAE3YRB2_9ACTN</name>
<comment type="caution">
    <text evidence="2">The sequence shown here is derived from an EMBL/GenBank/DDBJ whole genome shotgun (WGS) entry which is preliminary data.</text>
</comment>
<dbReference type="Gene3D" id="1.10.10.10">
    <property type="entry name" value="Winged helix-like DNA-binding domain superfamily/Winged helix DNA-binding domain"/>
    <property type="match status" value="1"/>
</dbReference>
<gene>
    <name evidence="2" type="ORF">J2S41_003995</name>
</gene>
<organism evidence="2 3">
    <name type="scientific">Catenuloplanes atrovinosus</name>
    <dbReference type="NCBI Taxonomy" id="137266"/>
    <lineage>
        <taxon>Bacteria</taxon>
        <taxon>Bacillati</taxon>
        <taxon>Actinomycetota</taxon>
        <taxon>Actinomycetes</taxon>
        <taxon>Micromonosporales</taxon>
        <taxon>Micromonosporaceae</taxon>
        <taxon>Catenuloplanes</taxon>
    </lineage>
</organism>
<dbReference type="InterPro" id="IPR036390">
    <property type="entry name" value="WH_DNA-bd_sf"/>
</dbReference>
<dbReference type="InterPro" id="IPR036388">
    <property type="entry name" value="WH-like_DNA-bd_sf"/>
</dbReference>
<dbReference type="SUPFAM" id="SSF46785">
    <property type="entry name" value="Winged helix' DNA-binding domain"/>
    <property type="match status" value="1"/>
</dbReference>
<dbReference type="InterPro" id="IPR039422">
    <property type="entry name" value="MarR/SlyA-like"/>
</dbReference>
<evidence type="ECO:0000313" key="3">
    <source>
        <dbReference type="Proteomes" id="UP001183643"/>
    </source>
</evidence>
<dbReference type="GO" id="GO:0003700">
    <property type="term" value="F:DNA-binding transcription factor activity"/>
    <property type="evidence" value="ECO:0007669"/>
    <property type="project" value="InterPro"/>
</dbReference>
<sequence length="142" mass="15429">MEEESLPAWNLVRTAHVVGLRFVDLLAAVDLTPTQFAVLMHLEQGQGLSQAELARRILVRPQSMAPLVSSLIERGYIVRDGPGGRGRRAGIALTDAGREAMEHAWPAVRALNTSDAMGITPAQAAMLDEILDRIRHAIEKGT</sequence>
<evidence type="ECO:0000313" key="2">
    <source>
        <dbReference type="EMBL" id="MDR7277217.1"/>
    </source>
</evidence>
<dbReference type="GO" id="GO:0006950">
    <property type="term" value="P:response to stress"/>
    <property type="evidence" value="ECO:0007669"/>
    <property type="project" value="TreeGrafter"/>
</dbReference>
<dbReference type="RefSeq" id="WP_310369414.1">
    <property type="nucleotide sequence ID" value="NZ_JAVDYB010000001.1"/>
</dbReference>
<feature type="domain" description="HTH marR-type" evidence="1">
    <location>
        <begin position="1"/>
        <end position="136"/>
    </location>
</feature>
<keyword evidence="2" id="KW-0238">DNA-binding</keyword>
<dbReference type="Pfam" id="PF12802">
    <property type="entry name" value="MarR_2"/>
    <property type="match status" value="1"/>
</dbReference>
<dbReference type="SMART" id="SM00347">
    <property type="entry name" value="HTH_MARR"/>
    <property type="match status" value="1"/>
</dbReference>
<dbReference type="EMBL" id="JAVDYB010000001">
    <property type="protein sequence ID" value="MDR7277217.1"/>
    <property type="molecule type" value="Genomic_DNA"/>
</dbReference>
<protein>
    <submittedName>
        <fullName evidence="2">DNA-binding MarR family transcriptional regulator</fullName>
    </submittedName>
</protein>
<dbReference type="GO" id="GO:0003677">
    <property type="term" value="F:DNA binding"/>
    <property type="evidence" value="ECO:0007669"/>
    <property type="project" value="UniProtKB-KW"/>
</dbReference>
<evidence type="ECO:0000259" key="1">
    <source>
        <dbReference type="PROSITE" id="PS50995"/>
    </source>
</evidence>
<dbReference type="Proteomes" id="UP001183643">
    <property type="component" value="Unassembled WGS sequence"/>
</dbReference>
<dbReference type="AlphaFoldDB" id="A0AAE3YRB2"/>
<dbReference type="InterPro" id="IPR000835">
    <property type="entry name" value="HTH_MarR-typ"/>
</dbReference>
<dbReference type="PROSITE" id="PS50995">
    <property type="entry name" value="HTH_MARR_2"/>
    <property type="match status" value="1"/>
</dbReference>
<reference evidence="2" key="1">
    <citation type="submission" date="2023-07" db="EMBL/GenBank/DDBJ databases">
        <title>Sequencing the genomes of 1000 actinobacteria strains.</title>
        <authorList>
            <person name="Klenk H.-P."/>
        </authorList>
    </citation>
    <scope>NUCLEOTIDE SEQUENCE</scope>
    <source>
        <strain evidence="2">DSM 44707</strain>
    </source>
</reference>
<dbReference type="PANTHER" id="PTHR33164:SF43">
    <property type="entry name" value="HTH-TYPE TRANSCRIPTIONAL REPRESSOR YETL"/>
    <property type="match status" value="1"/>
</dbReference>